<dbReference type="Gene3D" id="3.40.50.2000">
    <property type="entry name" value="Glycogen Phosphorylase B"/>
    <property type="match status" value="2"/>
</dbReference>
<comment type="similarity">
    <text evidence="10">Belongs to the glycosyltransferase 28 family. MurG subfamily.</text>
</comment>
<feature type="binding site" evidence="10">
    <location>
        <begin position="12"/>
        <end position="14"/>
    </location>
    <ligand>
        <name>UDP-N-acetyl-alpha-D-glucosamine</name>
        <dbReference type="ChEBI" id="CHEBI:57705"/>
    </ligand>
</feature>
<evidence type="ECO:0000256" key="2">
    <source>
        <dbReference type="ARBA" id="ARBA00022618"/>
    </source>
</evidence>
<dbReference type="OrthoDB" id="9808936at2"/>
<dbReference type="GO" id="GO:0009252">
    <property type="term" value="P:peptidoglycan biosynthetic process"/>
    <property type="evidence" value="ECO:0007669"/>
    <property type="project" value="UniProtKB-UniRule"/>
</dbReference>
<evidence type="ECO:0000256" key="3">
    <source>
        <dbReference type="ARBA" id="ARBA00022676"/>
    </source>
</evidence>
<dbReference type="Pfam" id="PF03033">
    <property type="entry name" value="Glyco_transf_28"/>
    <property type="match status" value="1"/>
</dbReference>
<feature type="domain" description="Glycosyl transferase family 28 C-terminal" evidence="12">
    <location>
        <begin position="189"/>
        <end position="343"/>
    </location>
</feature>
<comment type="caution">
    <text evidence="10">Lacks conserved residue(s) required for the propagation of feature annotation.</text>
</comment>
<dbReference type="KEGG" id="bbae:FRD01_03195"/>
<keyword evidence="7 10" id="KW-0472">Membrane</keyword>
<keyword evidence="4 10" id="KW-0808">Transferase</keyword>
<dbReference type="InterPro" id="IPR006009">
    <property type="entry name" value="GlcNAc_MurG"/>
</dbReference>
<keyword evidence="2 10" id="KW-0132">Cell division</keyword>
<keyword evidence="5 10" id="KW-0133">Cell shape</keyword>
<dbReference type="GO" id="GO:0008360">
    <property type="term" value="P:regulation of cell shape"/>
    <property type="evidence" value="ECO:0007669"/>
    <property type="project" value="UniProtKB-KW"/>
</dbReference>
<keyword evidence="6 10" id="KW-0573">Peptidoglycan synthesis</keyword>
<sequence length="363" mass="38396">MSKRVVIAGGGTGGHLFPGVALVESLSELDPSLEFAFVGAKRGIEARVIPSLGYDLRLLDVKPLKNGGVSGAVKGALSLPMSGLQALSFLNELKPDVVIAVGGYAAGPFTAMTSVKGVKTALMEQNAVPGLTNQWLGKLVDRAFLSFDSTRSYFPKAECSVLGNPIRKTILERSEGFKYRKPDAGDFRILVIGGSGGARSINVGLPKALMQLPDELRQRVVVKHQVGKGRLDSARAAYETVDFRHELIEFVDDMAQAYSNADLLICRAGMSTIAEVTALGIPALYVPLETADGHQLANATEIVEAGGGMVVRDGEIADARVARLLTGVMQNPESLVNLAAGAKKCGRPDAGLEVAREVLAWIS</sequence>
<name>A0A5B8XMD3_9DELT</name>
<keyword evidence="8 10" id="KW-0131">Cell cycle</keyword>
<dbReference type="CDD" id="cd03785">
    <property type="entry name" value="GT28_MurG"/>
    <property type="match status" value="1"/>
</dbReference>
<comment type="function">
    <text evidence="10">Cell wall formation. Catalyzes the transfer of a GlcNAc subunit on undecaprenyl-pyrophosphoryl-MurNAc-pentapeptide (lipid intermediate I) to form undecaprenyl-pyrophosphoryl-MurNAc-(pentapeptide)GlcNAc (lipid intermediate II).</text>
</comment>
<keyword evidence="9 10" id="KW-0961">Cell wall biogenesis/degradation</keyword>
<dbReference type="SUPFAM" id="SSF53756">
    <property type="entry name" value="UDP-Glycosyltransferase/glycogen phosphorylase"/>
    <property type="match status" value="1"/>
</dbReference>
<dbReference type="NCBIfam" id="TIGR01133">
    <property type="entry name" value="murG"/>
    <property type="match status" value="1"/>
</dbReference>
<gene>
    <name evidence="10 13" type="primary">murG</name>
    <name evidence="13" type="ORF">FRD01_03195</name>
</gene>
<evidence type="ECO:0000256" key="1">
    <source>
        <dbReference type="ARBA" id="ARBA00022475"/>
    </source>
</evidence>
<evidence type="ECO:0000256" key="7">
    <source>
        <dbReference type="ARBA" id="ARBA00023136"/>
    </source>
</evidence>
<evidence type="ECO:0000256" key="8">
    <source>
        <dbReference type="ARBA" id="ARBA00023306"/>
    </source>
</evidence>
<dbReference type="Pfam" id="PF04101">
    <property type="entry name" value="Glyco_tran_28_C"/>
    <property type="match status" value="1"/>
</dbReference>
<dbReference type="GO" id="GO:0071555">
    <property type="term" value="P:cell wall organization"/>
    <property type="evidence" value="ECO:0007669"/>
    <property type="project" value="UniProtKB-KW"/>
</dbReference>
<dbReference type="InterPro" id="IPR007235">
    <property type="entry name" value="Glyco_trans_28_C"/>
</dbReference>
<keyword evidence="1 10" id="KW-1003">Cell membrane</keyword>
<evidence type="ECO:0000259" key="12">
    <source>
        <dbReference type="Pfam" id="PF04101"/>
    </source>
</evidence>
<organism evidence="13 14">
    <name type="scientific">Microvenator marinus</name>
    <dbReference type="NCBI Taxonomy" id="2600177"/>
    <lineage>
        <taxon>Bacteria</taxon>
        <taxon>Deltaproteobacteria</taxon>
        <taxon>Bradymonadales</taxon>
        <taxon>Microvenatoraceae</taxon>
        <taxon>Microvenator</taxon>
    </lineage>
</organism>
<evidence type="ECO:0000313" key="14">
    <source>
        <dbReference type="Proteomes" id="UP000321595"/>
    </source>
</evidence>
<dbReference type="EMBL" id="CP042467">
    <property type="protein sequence ID" value="QED26277.1"/>
    <property type="molecule type" value="Genomic_DNA"/>
</dbReference>
<dbReference type="GO" id="GO:0050511">
    <property type="term" value="F:undecaprenyldiphospho-muramoylpentapeptide beta-N-acetylglucosaminyltransferase activity"/>
    <property type="evidence" value="ECO:0007669"/>
    <property type="project" value="UniProtKB-UniRule"/>
</dbReference>
<comment type="subcellular location">
    <subcellularLocation>
        <location evidence="10">Cell membrane</location>
        <topology evidence="10">Peripheral membrane protein</topology>
        <orientation evidence="10">Cytoplasmic side</orientation>
    </subcellularLocation>
</comment>
<dbReference type="EC" id="2.4.1.227" evidence="10"/>
<accession>A0A5B8XMD3</accession>
<feature type="binding site" evidence="10">
    <location>
        <position position="195"/>
    </location>
    <ligand>
        <name>UDP-N-acetyl-alpha-D-glucosamine</name>
        <dbReference type="ChEBI" id="CHEBI:57705"/>
    </ligand>
</feature>
<keyword evidence="14" id="KW-1185">Reference proteome</keyword>
<dbReference type="PANTHER" id="PTHR21015">
    <property type="entry name" value="UDP-N-ACETYLGLUCOSAMINE--N-ACETYLMURAMYL-(PENTAPEPTIDE) PYROPHOSPHORYL-UNDECAPRENOL N-ACETYLGLUCOSAMINE TRANSFERASE 1"/>
    <property type="match status" value="1"/>
</dbReference>
<evidence type="ECO:0000256" key="9">
    <source>
        <dbReference type="ARBA" id="ARBA00023316"/>
    </source>
</evidence>
<dbReference type="AlphaFoldDB" id="A0A5B8XMD3"/>
<reference evidence="13 14" key="1">
    <citation type="submission" date="2019-08" db="EMBL/GenBank/DDBJ databases">
        <authorList>
            <person name="Liang Q."/>
        </authorList>
    </citation>
    <scope>NUCLEOTIDE SEQUENCE [LARGE SCALE GENOMIC DNA]</scope>
    <source>
        <strain evidence="13 14">V1718</strain>
    </source>
</reference>
<feature type="binding site" evidence="10">
    <location>
        <position position="126"/>
    </location>
    <ligand>
        <name>UDP-N-acetyl-alpha-D-glucosamine</name>
        <dbReference type="ChEBI" id="CHEBI:57705"/>
    </ligand>
</feature>
<feature type="binding site" evidence="10">
    <location>
        <position position="295"/>
    </location>
    <ligand>
        <name>UDP-N-acetyl-alpha-D-glucosamine</name>
        <dbReference type="ChEBI" id="CHEBI:57705"/>
    </ligand>
</feature>
<dbReference type="Proteomes" id="UP000321595">
    <property type="component" value="Chromosome"/>
</dbReference>
<dbReference type="GO" id="GO:0005886">
    <property type="term" value="C:plasma membrane"/>
    <property type="evidence" value="ECO:0007669"/>
    <property type="project" value="UniProtKB-SubCell"/>
</dbReference>
<dbReference type="InterPro" id="IPR004276">
    <property type="entry name" value="GlycoTrans_28_N"/>
</dbReference>
<dbReference type="HAMAP" id="MF_00033">
    <property type="entry name" value="MurG"/>
    <property type="match status" value="1"/>
</dbReference>
<evidence type="ECO:0000259" key="11">
    <source>
        <dbReference type="Pfam" id="PF03033"/>
    </source>
</evidence>
<dbReference type="UniPathway" id="UPA00219"/>
<evidence type="ECO:0000256" key="6">
    <source>
        <dbReference type="ARBA" id="ARBA00022984"/>
    </source>
</evidence>
<proteinExistence type="inferred from homology"/>
<dbReference type="GO" id="GO:0005975">
    <property type="term" value="P:carbohydrate metabolic process"/>
    <property type="evidence" value="ECO:0007669"/>
    <property type="project" value="InterPro"/>
</dbReference>
<comment type="catalytic activity">
    <reaction evidence="10">
        <text>di-trans,octa-cis-undecaprenyl diphospho-N-acetyl-alpha-D-muramoyl-L-alanyl-D-glutamyl-meso-2,6-diaminopimeloyl-D-alanyl-D-alanine + UDP-N-acetyl-alpha-D-glucosamine = di-trans,octa-cis-undecaprenyl diphospho-[N-acetyl-alpha-D-glucosaminyl-(1-&gt;4)]-N-acetyl-alpha-D-muramoyl-L-alanyl-D-glutamyl-meso-2,6-diaminopimeloyl-D-alanyl-D-alanine + UDP + H(+)</text>
        <dbReference type="Rhea" id="RHEA:31227"/>
        <dbReference type="ChEBI" id="CHEBI:15378"/>
        <dbReference type="ChEBI" id="CHEBI:57705"/>
        <dbReference type="ChEBI" id="CHEBI:58223"/>
        <dbReference type="ChEBI" id="CHEBI:61387"/>
        <dbReference type="ChEBI" id="CHEBI:61388"/>
        <dbReference type="EC" id="2.4.1.227"/>
    </reaction>
</comment>
<feature type="domain" description="Glycosyltransferase family 28 N-terminal" evidence="11">
    <location>
        <begin position="5"/>
        <end position="144"/>
    </location>
</feature>
<evidence type="ECO:0000256" key="5">
    <source>
        <dbReference type="ARBA" id="ARBA00022960"/>
    </source>
</evidence>
<feature type="binding site" evidence="10">
    <location>
        <position position="167"/>
    </location>
    <ligand>
        <name>UDP-N-acetyl-alpha-D-glucosamine</name>
        <dbReference type="ChEBI" id="CHEBI:57705"/>
    </ligand>
</feature>
<keyword evidence="3 10" id="KW-0328">Glycosyltransferase</keyword>
<protein>
    <recommendedName>
        <fullName evidence="10">UDP-N-acetylglucosamine--N-acetylmuramyl-(pentapeptide) pyrophosphoryl-undecaprenol N-acetylglucosamine transferase</fullName>
        <ecNumber evidence="10">2.4.1.227</ecNumber>
    </recommendedName>
    <alternativeName>
        <fullName evidence="10">Undecaprenyl-PP-MurNAc-pentapeptide-UDPGlcNAc GlcNAc transferase</fullName>
    </alternativeName>
</protein>
<dbReference type="RefSeq" id="WP_146957585.1">
    <property type="nucleotide sequence ID" value="NZ_CP042467.1"/>
</dbReference>
<dbReference type="PANTHER" id="PTHR21015:SF22">
    <property type="entry name" value="GLYCOSYLTRANSFERASE"/>
    <property type="match status" value="1"/>
</dbReference>
<evidence type="ECO:0000313" key="13">
    <source>
        <dbReference type="EMBL" id="QED26277.1"/>
    </source>
</evidence>
<evidence type="ECO:0000256" key="4">
    <source>
        <dbReference type="ARBA" id="ARBA00022679"/>
    </source>
</evidence>
<comment type="pathway">
    <text evidence="10">Cell wall biogenesis; peptidoglycan biosynthesis.</text>
</comment>
<dbReference type="GO" id="GO:0051991">
    <property type="term" value="F:UDP-N-acetyl-D-glucosamine:N-acetylmuramoyl-L-alanyl-D-glutamyl-meso-2,6-diaminopimelyl-D-alanyl-D-alanine-diphosphoundecaprenol 4-beta-N-acetylglucosaminlytransferase activity"/>
    <property type="evidence" value="ECO:0007669"/>
    <property type="project" value="RHEA"/>
</dbReference>
<dbReference type="GO" id="GO:0051301">
    <property type="term" value="P:cell division"/>
    <property type="evidence" value="ECO:0007669"/>
    <property type="project" value="UniProtKB-KW"/>
</dbReference>
<evidence type="ECO:0000256" key="10">
    <source>
        <dbReference type="HAMAP-Rule" id="MF_00033"/>
    </source>
</evidence>